<dbReference type="AlphaFoldDB" id="A0AA40BLY5"/>
<feature type="region of interest" description="Disordered" evidence="1">
    <location>
        <begin position="178"/>
        <end position="219"/>
    </location>
</feature>
<dbReference type="Proteomes" id="UP001172159">
    <property type="component" value="Unassembled WGS sequence"/>
</dbReference>
<evidence type="ECO:0000313" key="4">
    <source>
        <dbReference type="Proteomes" id="UP001172159"/>
    </source>
</evidence>
<keyword evidence="4" id="KW-1185">Reference proteome</keyword>
<keyword evidence="2" id="KW-0732">Signal</keyword>
<feature type="compositionally biased region" description="Low complexity" evidence="1">
    <location>
        <begin position="205"/>
        <end position="219"/>
    </location>
</feature>
<gene>
    <name evidence="3" type="ORF">B0T21DRAFT_182993</name>
</gene>
<proteinExistence type="predicted"/>
<sequence>MKPTSVLMLLPLAVASPDFLHAQSRQEPSVTASATPIGTASPCEQSYYSIIHAIPTQPPIIINYITASLSSERATISSLKDIRSQCSWVQSWSQTFVGDTPAVRTAVSVWNSQLSSWISEAKDEVSDFARSCATAFGDNGQRVGNALGFVATDVDDCVTAQSVRSGLLNAASLTTADVTTTTTSTSTATPTEDPGQDDDGGDGGQDTATTTSTSTSTAGAARETGYMMAAAAVGVAVAGVMGSL</sequence>
<organism evidence="3 4">
    <name type="scientific">Apiosordaria backusii</name>
    <dbReference type="NCBI Taxonomy" id="314023"/>
    <lineage>
        <taxon>Eukaryota</taxon>
        <taxon>Fungi</taxon>
        <taxon>Dikarya</taxon>
        <taxon>Ascomycota</taxon>
        <taxon>Pezizomycotina</taxon>
        <taxon>Sordariomycetes</taxon>
        <taxon>Sordariomycetidae</taxon>
        <taxon>Sordariales</taxon>
        <taxon>Lasiosphaeriaceae</taxon>
        <taxon>Apiosordaria</taxon>
    </lineage>
</organism>
<evidence type="ECO:0000256" key="1">
    <source>
        <dbReference type="SAM" id="MobiDB-lite"/>
    </source>
</evidence>
<name>A0AA40BLY5_9PEZI</name>
<protein>
    <recommendedName>
        <fullName evidence="5">Infection structure specific protein</fullName>
    </recommendedName>
</protein>
<evidence type="ECO:0008006" key="5">
    <source>
        <dbReference type="Google" id="ProtNLM"/>
    </source>
</evidence>
<comment type="caution">
    <text evidence="3">The sequence shown here is derived from an EMBL/GenBank/DDBJ whole genome shotgun (WGS) entry which is preliminary data.</text>
</comment>
<feature type="compositionally biased region" description="Low complexity" evidence="1">
    <location>
        <begin position="178"/>
        <end position="193"/>
    </location>
</feature>
<dbReference type="EMBL" id="JAUKTV010000006">
    <property type="protein sequence ID" value="KAK0736675.1"/>
    <property type="molecule type" value="Genomic_DNA"/>
</dbReference>
<accession>A0AA40BLY5</accession>
<reference evidence="3" key="1">
    <citation type="submission" date="2023-06" db="EMBL/GenBank/DDBJ databases">
        <title>Genome-scale phylogeny and comparative genomics of the fungal order Sordariales.</title>
        <authorList>
            <consortium name="Lawrence Berkeley National Laboratory"/>
            <person name="Hensen N."/>
            <person name="Bonometti L."/>
            <person name="Westerberg I."/>
            <person name="Brannstrom I.O."/>
            <person name="Guillou S."/>
            <person name="Cros-Aarteil S."/>
            <person name="Calhoun S."/>
            <person name="Haridas S."/>
            <person name="Kuo A."/>
            <person name="Mondo S."/>
            <person name="Pangilinan J."/>
            <person name="Riley R."/>
            <person name="Labutti K."/>
            <person name="Andreopoulos B."/>
            <person name="Lipzen A."/>
            <person name="Chen C."/>
            <person name="Yanf M."/>
            <person name="Daum C."/>
            <person name="Ng V."/>
            <person name="Clum A."/>
            <person name="Steindorff A."/>
            <person name="Ohm R."/>
            <person name="Martin F."/>
            <person name="Silar P."/>
            <person name="Natvig D."/>
            <person name="Lalanne C."/>
            <person name="Gautier V."/>
            <person name="Ament-Velasquez S.L."/>
            <person name="Kruys A."/>
            <person name="Hutchinson M.I."/>
            <person name="Powell A.J."/>
            <person name="Barry K."/>
            <person name="Miller A.N."/>
            <person name="Grigoriev I.V."/>
            <person name="Debuchy R."/>
            <person name="Gladieux P."/>
            <person name="Thoren M.H."/>
            <person name="Johannesson H."/>
        </authorList>
    </citation>
    <scope>NUCLEOTIDE SEQUENCE</scope>
    <source>
        <strain evidence="3">CBS 540.89</strain>
    </source>
</reference>
<feature type="chain" id="PRO_5041407393" description="Infection structure specific protein" evidence="2">
    <location>
        <begin position="23"/>
        <end position="244"/>
    </location>
</feature>
<feature type="signal peptide" evidence="2">
    <location>
        <begin position="1"/>
        <end position="22"/>
    </location>
</feature>
<evidence type="ECO:0000256" key="2">
    <source>
        <dbReference type="SAM" id="SignalP"/>
    </source>
</evidence>
<evidence type="ECO:0000313" key="3">
    <source>
        <dbReference type="EMBL" id="KAK0736675.1"/>
    </source>
</evidence>